<accession>A0A381P8W2</accession>
<dbReference type="CDD" id="cd02869">
    <property type="entry name" value="PseudoU_synth_RluA_like"/>
    <property type="match status" value="1"/>
</dbReference>
<dbReference type="InterPro" id="IPR020103">
    <property type="entry name" value="PsdUridine_synth_cat_dom_sf"/>
</dbReference>
<dbReference type="SMART" id="SM00363">
    <property type="entry name" value="S4"/>
    <property type="match status" value="1"/>
</dbReference>
<evidence type="ECO:0000313" key="4">
    <source>
        <dbReference type="EMBL" id="SUZ62807.1"/>
    </source>
</evidence>
<dbReference type="GO" id="GO:0003723">
    <property type="term" value="F:RNA binding"/>
    <property type="evidence" value="ECO:0007669"/>
    <property type="project" value="InterPro"/>
</dbReference>
<dbReference type="Gene3D" id="3.10.290.10">
    <property type="entry name" value="RNA-binding S4 domain"/>
    <property type="match status" value="1"/>
</dbReference>
<keyword evidence="2" id="KW-0413">Isomerase</keyword>
<dbReference type="Pfam" id="PF01479">
    <property type="entry name" value="S4"/>
    <property type="match status" value="1"/>
</dbReference>
<feature type="domain" description="RNA-binding S4" evidence="3">
    <location>
        <begin position="11"/>
        <end position="67"/>
    </location>
</feature>
<feature type="non-terminal residue" evidence="4">
    <location>
        <position position="1"/>
    </location>
</feature>
<dbReference type="PANTHER" id="PTHR21600">
    <property type="entry name" value="MITOCHONDRIAL RNA PSEUDOURIDINE SYNTHASE"/>
    <property type="match status" value="1"/>
</dbReference>
<dbReference type="InterPro" id="IPR002942">
    <property type="entry name" value="S4_RNA-bd"/>
</dbReference>
<dbReference type="GO" id="GO:0009982">
    <property type="term" value="F:pseudouridine synthase activity"/>
    <property type="evidence" value="ECO:0007669"/>
    <property type="project" value="InterPro"/>
</dbReference>
<evidence type="ECO:0000256" key="1">
    <source>
        <dbReference type="ARBA" id="ARBA00010876"/>
    </source>
</evidence>
<dbReference type="InterPro" id="IPR050188">
    <property type="entry name" value="RluA_PseudoU_synthase"/>
</dbReference>
<gene>
    <name evidence="4" type="ORF">METZ01_LOCUS15661</name>
</gene>
<reference evidence="4" key="1">
    <citation type="submission" date="2018-05" db="EMBL/GenBank/DDBJ databases">
        <authorList>
            <person name="Lanie J.A."/>
            <person name="Ng W.-L."/>
            <person name="Kazmierczak K.M."/>
            <person name="Andrzejewski T.M."/>
            <person name="Davidsen T.M."/>
            <person name="Wayne K.J."/>
            <person name="Tettelin H."/>
            <person name="Glass J.I."/>
            <person name="Rusch D."/>
            <person name="Podicherti R."/>
            <person name="Tsui H.-C.T."/>
            <person name="Winkler M.E."/>
        </authorList>
    </citation>
    <scope>NUCLEOTIDE SEQUENCE</scope>
</reference>
<organism evidence="4">
    <name type="scientific">marine metagenome</name>
    <dbReference type="NCBI Taxonomy" id="408172"/>
    <lineage>
        <taxon>unclassified sequences</taxon>
        <taxon>metagenomes</taxon>
        <taxon>ecological metagenomes</taxon>
    </lineage>
</organism>
<dbReference type="GO" id="GO:0000455">
    <property type="term" value="P:enzyme-directed rRNA pseudouridine synthesis"/>
    <property type="evidence" value="ECO:0007669"/>
    <property type="project" value="TreeGrafter"/>
</dbReference>
<evidence type="ECO:0000259" key="3">
    <source>
        <dbReference type="SMART" id="SM00363"/>
    </source>
</evidence>
<comment type="similarity">
    <text evidence="1">Belongs to the pseudouridine synthase RluA family.</text>
</comment>
<dbReference type="InterPro" id="IPR036986">
    <property type="entry name" value="S4_RNA-bd_sf"/>
</dbReference>
<evidence type="ECO:0000256" key="2">
    <source>
        <dbReference type="ARBA" id="ARBA00023235"/>
    </source>
</evidence>
<dbReference type="NCBIfam" id="TIGR00005">
    <property type="entry name" value="rluA_subfam"/>
    <property type="match status" value="1"/>
</dbReference>
<dbReference type="Pfam" id="PF00849">
    <property type="entry name" value="PseudoU_synth_2"/>
    <property type="match status" value="1"/>
</dbReference>
<dbReference type="Gene3D" id="3.30.2350.10">
    <property type="entry name" value="Pseudouridine synthase"/>
    <property type="match status" value="1"/>
</dbReference>
<dbReference type="SUPFAM" id="SSF55174">
    <property type="entry name" value="Alpha-L RNA-binding motif"/>
    <property type="match status" value="1"/>
</dbReference>
<sequence>VEVLTVRQAGDRLDVYVAGNSDLSRARVQALVADGRVRVDGHVARKADRLEVGQEIEVRVPPPEKLEAQPEDLELDVLFEDPSLLVVNKPSGMVTHPAPGHPTGTLVNALLAHTDDLSGIGGKLRPGIVHRLDRYTSGLMVVAKSDQAHHALSEALQRREIKRLYIAASWGHLSESPLEVDAPIGRDPVERQRMAVVEKKGRHAVTRFRVVERWIGAELLRVALGTGRTHQIRVHLAHIGHPVVGDAVYGEGWERGIGGKARQWARTLGQKVGRQFLHSWRLSFEHPVSGELMRFELPLPPDLQTCAEWARKDCVS</sequence>
<dbReference type="CDD" id="cd00165">
    <property type="entry name" value="S4"/>
    <property type="match status" value="1"/>
</dbReference>
<dbReference type="SUPFAM" id="SSF55120">
    <property type="entry name" value="Pseudouridine synthase"/>
    <property type="match status" value="1"/>
</dbReference>
<dbReference type="PANTHER" id="PTHR21600:SF44">
    <property type="entry name" value="RIBOSOMAL LARGE SUBUNIT PSEUDOURIDINE SYNTHASE D"/>
    <property type="match status" value="1"/>
</dbReference>
<dbReference type="InterPro" id="IPR006225">
    <property type="entry name" value="PsdUridine_synth_RluC/D"/>
</dbReference>
<dbReference type="AlphaFoldDB" id="A0A381P8W2"/>
<dbReference type="PROSITE" id="PS50889">
    <property type="entry name" value="S4"/>
    <property type="match status" value="1"/>
</dbReference>
<dbReference type="InterPro" id="IPR006145">
    <property type="entry name" value="PsdUridine_synth_RsuA/RluA"/>
</dbReference>
<dbReference type="PROSITE" id="PS01129">
    <property type="entry name" value="PSI_RLU"/>
    <property type="match status" value="1"/>
</dbReference>
<protein>
    <recommendedName>
        <fullName evidence="3">RNA-binding S4 domain-containing protein</fullName>
    </recommendedName>
</protein>
<dbReference type="EMBL" id="UINC01000888">
    <property type="protein sequence ID" value="SUZ62807.1"/>
    <property type="molecule type" value="Genomic_DNA"/>
</dbReference>
<name>A0A381P8W2_9ZZZZ</name>
<dbReference type="InterPro" id="IPR006224">
    <property type="entry name" value="PsdUridine_synth_RluA-like_CS"/>
</dbReference>
<proteinExistence type="inferred from homology"/>